<evidence type="ECO:0000313" key="3">
    <source>
        <dbReference type="Proteomes" id="UP000663836"/>
    </source>
</evidence>
<dbReference type="EMBL" id="CAJOBD010000907">
    <property type="protein sequence ID" value="CAF3735034.1"/>
    <property type="molecule type" value="Genomic_DNA"/>
</dbReference>
<feature type="region of interest" description="Disordered" evidence="1">
    <location>
        <begin position="465"/>
        <end position="492"/>
    </location>
</feature>
<feature type="compositionally biased region" description="Acidic residues" evidence="1">
    <location>
        <begin position="477"/>
        <end position="492"/>
    </location>
</feature>
<reference evidence="2" key="1">
    <citation type="submission" date="2021-02" db="EMBL/GenBank/DDBJ databases">
        <authorList>
            <person name="Nowell W R."/>
        </authorList>
    </citation>
    <scope>NUCLEOTIDE SEQUENCE</scope>
</reference>
<accession>A0A818X4R2</accession>
<evidence type="ECO:0000256" key="1">
    <source>
        <dbReference type="SAM" id="MobiDB-lite"/>
    </source>
</evidence>
<sequence>MISLHEAKSLFKQVNTNRDGSIELLANCGQNFRPRLHCWVFSLFDLWPRLGNYFSIDINEFLKWISNAEGLNSTSYKSTTSRLNRYNNTASQLDRYNYKVSSQNSLGYTADKYASYETTAVASELSNDTTIHTSSLEETNEYLEKLANNIYKDPNPRIIRQATTEKPVTLQQRVLIRYLQPPAVPPPGPLIIKEVRLRQPSPPSPLVIHEYAPPLPSPPPLILRERPPTPPPYVPSETIIRTLPAIPVPPRSVVIERFLPPPEKPRDIIIERWIPYGPQPVRRTIIEHAPPGIQYPQPSDTMIIYSAGETLRAQKFEKLGVTQEDPAIYVARDEPSLLEPATLVQQARNGDVIGDISSPVLSSSIYAATGGNTVHLDQSSKIINQGFSLSRGTHSEGIQLDADTNGMNLSNTRYSFSATTFIGDSASAGSAGVTRIQAVLDIPYFDSNFWLIIIEAPIEKLDQEDRRKQEVEAAQAMEDEDLDDSIEPEDSTEISRNLVAKIKI</sequence>
<proteinExistence type="predicted"/>
<protein>
    <recommendedName>
        <fullName evidence="4">EF-hand domain-containing protein</fullName>
    </recommendedName>
</protein>
<evidence type="ECO:0008006" key="4">
    <source>
        <dbReference type="Google" id="ProtNLM"/>
    </source>
</evidence>
<name>A0A818X4R2_9BILA</name>
<dbReference type="Proteomes" id="UP000663836">
    <property type="component" value="Unassembled WGS sequence"/>
</dbReference>
<evidence type="ECO:0000313" key="2">
    <source>
        <dbReference type="EMBL" id="CAF3735034.1"/>
    </source>
</evidence>
<gene>
    <name evidence="2" type="ORF">JBS370_LOCUS11649</name>
</gene>
<comment type="caution">
    <text evidence="2">The sequence shown here is derived from an EMBL/GenBank/DDBJ whole genome shotgun (WGS) entry which is preliminary data.</text>
</comment>
<organism evidence="2 3">
    <name type="scientific">Rotaria sordida</name>
    <dbReference type="NCBI Taxonomy" id="392033"/>
    <lineage>
        <taxon>Eukaryota</taxon>
        <taxon>Metazoa</taxon>
        <taxon>Spiralia</taxon>
        <taxon>Gnathifera</taxon>
        <taxon>Rotifera</taxon>
        <taxon>Eurotatoria</taxon>
        <taxon>Bdelloidea</taxon>
        <taxon>Philodinida</taxon>
        <taxon>Philodinidae</taxon>
        <taxon>Rotaria</taxon>
    </lineage>
</organism>
<dbReference type="AlphaFoldDB" id="A0A818X4R2"/>